<dbReference type="STRING" id="797419.SAMN05216556_106100"/>
<evidence type="ECO:0000256" key="1">
    <source>
        <dbReference type="SAM" id="MobiDB-lite"/>
    </source>
</evidence>
<dbReference type="Proteomes" id="UP000184172">
    <property type="component" value="Unassembled WGS sequence"/>
</dbReference>
<feature type="region of interest" description="Disordered" evidence="1">
    <location>
        <begin position="55"/>
        <end position="135"/>
    </location>
</feature>
<dbReference type="AlphaFoldDB" id="A0A1M6DPG8"/>
<sequence>MTVSKFIPKSFLMFILVAAPLFVACKDNKESTAEQTTEAVQEATLEDKKNALNNVVPANNANTNNSATGAVNPPHGQPGHRCDIAVGAPLNGAPAATPKVAPVQTNATPVKVADGMNPPHGQPGHRCDVKVGDPL</sequence>
<accession>A0A1M6DPG8</accession>
<evidence type="ECO:0008006" key="5">
    <source>
        <dbReference type="Google" id="ProtNLM"/>
    </source>
</evidence>
<feature type="chain" id="PRO_5009916762" description="Secreted protein" evidence="2">
    <location>
        <begin position="24"/>
        <end position="135"/>
    </location>
</feature>
<feature type="signal peptide" evidence="2">
    <location>
        <begin position="1"/>
        <end position="23"/>
    </location>
</feature>
<organism evidence="3 4">
    <name type="scientific">Aequorivita viscosa</name>
    <dbReference type="NCBI Taxonomy" id="797419"/>
    <lineage>
        <taxon>Bacteria</taxon>
        <taxon>Pseudomonadati</taxon>
        <taxon>Bacteroidota</taxon>
        <taxon>Flavobacteriia</taxon>
        <taxon>Flavobacteriales</taxon>
        <taxon>Flavobacteriaceae</taxon>
        <taxon>Aequorivita</taxon>
    </lineage>
</organism>
<keyword evidence="4" id="KW-1185">Reference proteome</keyword>
<reference evidence="4" key="1">
    <citation type="submission" date="2016-11" db="EMBL/GenBank/DDBJ databases">
        <authorList>
            <person name="Varghese N."/>
            <person name="Submissions S."/>
        </authorList>
    </citation>
    <scope>NUCLEOTIDE SEQUENCE [LARGE SCALE GENOMIC DNA]</scope>
    <source>
        <strain evidence="4">DSM 26349</strain>
    </source>
</reference>
<protein>
    <recommendedName>
        <fullName evidence="5">Secreted protein</fullName>
    </recommendedName>
</protein>
<dbReference type="RefSeq" id="WP_073215804.1">
    <property type="nucleotide sequence ID" value="NZ_FNNS01000006.1"/>
</dbReference>
<proteinExistence type="predicted"/>
<keyword evidence="2" id="KW-0732">Signal</keyword>
<gene>
    <name evidence="3" type="ORF">SAMN04487908_10572</name>
</gene>
<dbReference type="PROSITE" id="PS51257">
    <property type="entry name" value="PROKAR_LIPOPROTEIN"/>
    <property type="match status" value="1"/>
</dbReference>
<dbReference type="EMBL" id="FQYV01000005">
    <property type="protein sequence ID" value="SHI75144.1"/>
    <property type="molecule type" value="Genomic_DNA"/>
</dbReference>
<evidence type="ECO:0000313" key="3">
    <source>
        <dbReference type="EMBL" id="SHI75144.1"/>
    </source>
</evidence>
<name>A0A1M6DPG8_9FLAO</name>
<evidence type="ECO:0000313" key="4">
    <source>
        <dbReference type="Proteomes" id="UP000184172"/>
    </source>
</evidence>
<evidence type="ECO:0000256" key="2">
    <source>
        <dbReference type="SAM" id="SignalP"/>
    </source>
</evidence>
<feature type="compositionally biased region" description="Low complexity" evidence="1">
    <location>
        <begin position="55"/>
        <end position="72"/>
    </location>
</feature>
<feature type="compositionally biased region" description="Basic and acidic residues" evidence="1">
    <location>
        <begin position="125"/>
        <end position="135"/>
    </location>
</feature>